<dbReference type="EMBL" id="JACHEM010000041">
    <property type="protein sequence ID" value="MBB6440166.1"/>
    <property type="molecule type" value="Genomic_DNA"/>
</dbReference>
<dbReference type="AlphaFoldDB" id="A0A7X0HM32"/>
<gene>
    <name evidence="1" type="ORF">HNQ79_006679</name>
</gene>
<keyword evidence="2" id="KW-1185">Reference proteome</keyword>
<organism evidence="1 2">
    <name type="scientific">Streptomyces candidus</name>
    <dbReference type="NCBI Taxonomy" id="67283"/>
    <lineage>
        <taxon>Bacteria</taxon>
        <taxon>Bacillati</taxon>
        <taxon>Actinomycetota</taxon>
        <taxon>Actinomycetes</taxon>
        <taxon>Kitasatosporales</taxon>
        <taxon>Streptomycetaceae</taxon>
        <taxon>Streptomyces</taxon>
    </lineage>
</organism>
<evidence type="ECO:0000313" key="1">
    <source>
        <dbReference type="EMBL" id="MBB6440166.1"/>
    </source>
</evidence>
<name>A0A7X0HM32_9ACTN</name>
<sequence length="44" mass="4663">MEAPLSLLYALAPADFNSSVVSCDCLAHVYSNAAVRVPPAVWTL</sequence>
<accession>A0A7X0HM32</accession>
<dbReference type="Proteomes" id="UP000540423">
    <property type="component" value="Unassembled WGS sequence"/>
</dbReference>
<protein>
    <submittedName>
        <fullName evidence="1">Uncharacterized protein</fullName>
    </submittedName>
</protein>
<evidence type="ECO:0000313" key="2">
    <source>
        <dbReference type="Proteomes" id="UP000540423"/>
    </source>
</evidence>
<comment type="caution">
    <text evidence="1">The sequence shown here is derived from an EMBL/GenBank/DDBJ whole genome shotgun (WGS) entry which is preliminary data.</text>
</comment>
<proteinExistence type="predicted"/>
<reference evidence="1 2" key="1">
    <citation type="submission" date="2020-08" db="EMBL/GenBank/DDBJ databases">
        <title>Genomic Encyclopedia of Type Strains, Phase IV (KMG-IV): sequencing the most valuable type-strain genomes for metagenomic binning, comparative biology and taxonomic classification.</title>
        <authorList>
            <person name="Goeker M."/>
        </authorList>
    </citation>
    <scope>NUCLEOTIDE SEQUENCE [LARGE SCALE GENOMIC DNA]</scope>
    <source>
        <strain evidence="1 2">DSM 40141</strain>
    </source>
</reference>